<sequence>MVPGKALSSSQDSLWLCSITARRVSTLFVRKSDVKGAAGRPALQDDSYL</sequence>
<accession>F8MXY1</accession>
<evidence type="ECO:0000313" key="1">
    <source>
        <dbReference type="EMBL" id="EGO53842.1"/>
    </source>
</evidence>
<dbReference type="AlphaFoldDB" id="F8MXY1"/>
<dbReference type="Proteomes" id="UP000008065">
    <property type="component" value="Unassembled WGS sequence"/>
</dbReference>
<dbReference type="KEGG" id="nte:NEUTE1DRAFT141263"/>
<protein>
    <submittedName>
        <fullName evidence="1">Uncharacterized protein</fullName>
    </submittedName>
</protein>
<dbReference type="GeneID" id="20826225"/>
<evidence type="ECO:0000313" key="2">
    <source>
        <dbReference type="Proteomes" id="UP000008065"/>
    </source>
</evidence>
<reference evidence="2" key="1">
    <citation type="journal article" date="2011" name="Genetics">
        <title>Massive changes in genome architecture accompany the transition to self-fertility in the filamentous fungus Neurospora tetrasperma.</title>
        <authorList>
            <person name="Ellison C.E."/>
            <person name="Stajich J.E."/>
            <person name="Jacobson D.J."/>
            <person name="Natvig D.O."/>
            <person name="Lapidus A."/>
            <person name="Foster B."/>
            <person name="Aerts A."/>
            <person name="Riley R."/>
            <person name="Lindquist E.A."/>
            <person name="Grigoriev I.V."/>
            <person name="Taylor J.W."/>
        </authorList>
    </citation>
    <scope>NUCLEOTIDE SEQUENCE [LARGE SCALE GENOMIC DNA]</scope>
    <source>
        <strain evidence="2">FGSC 2508 / P0657</strain>
    </source>
</reference>
<dbReference type="VEuPathDB" id="FungiDB:NEUTE1DRAFT_141263"/>
<proteinExistence type="predicted"/>
<gene>
    <name evidence="1" type="ORF">NEUTE1DRAFT_141263</name>
</gene>
<keyword evidence="2" id="KW-1185">Reference proteome</keyword>
<dbReference type="EMBL" id="GL891351">
    <property type="protein sequence ID" value="EGO53842.1"/>
    <property type="molecule type" value="Genomic_DNA"/>
</dbReference>
<organism evidence="1 2">
    <name type="scientific">Neurospora tetrasperma (strain FGSC 2508 / ATCC MYA-4615 / P0657)</name>
    <dbReference type="NCBI Taxonomy" id="510951"/>
    <lineage>
        <taxon>Eukaryota</taxon>
        <taxon>Fungi</taxon>
        <taxon>Dikarya</taxon>
        <taxon>Ascomycota</taxon>
        <taxon>Pezizomycotina</taxon>
        <taxon>Sordariomycetes</taxon>
        <taxon>Sordariomycetidae</taxon>
        <taxon>Sordariales</taxon>
        <taxon>Sordariaceae</taxon>
        <taxon>Neurospora</taxon>
    </lineage>
</organism>
<dbReference type="RefSeq" id="XP_009854883.1">
    <property type="nucleotide sequence ID" value="XM_009856581.1"/>
</dbReference>
<dbReference type="HOGENOM" id="CLU_3143500_0_0_1"/>
<name>F8MXY1_NEUT8</name>